<evidence type="ECO:0000256" key="4">
    <source>
        <dbReference type="ARBA" id="ARBA00023163"/>
    </source>
</evidence>
<keyword evidence="8" id="KW-1185">Reference proteome</keyword>
<dbReference type="Proteomes" id="UP000288058">
    <property type="component" value="Unassembled WGS sequence"/>
</dbReference>
<dbReference type="InterPro" id="IPR019888">
    <property type="entry name" value="Tscrpt_reg_AsnC-like"/>
</dbReference>
<dbReference type="Gene3D" id="1.10.10.10">
    <property type="entry name" value="Winged helix-like DNA-binding domain superfamily/Winged helix DNA-binding domain"/>
    <property type="match status" value="1"/>
</dbReference>
<dbReference type="InterPro" id="IPR000485">
    <property type="entry name" value="AsnC-type_HTH_dom"/>
</dbReference>
<sequence length="147" mass="16851">MDKFDEKILQELKNDGRISNIKLSERIGLSPSATFRRVQELERKRVIKGYRVILDPEQLQIGFVAFVTIGLSDHRRSSQLAFEQHVADVPEVVECHNVTGTHEYLLRVEATDLKHFQRIHSNVLGECPHVNAITTMVVMESSKDQRS</sequence>
<evidence type="ECO:0000256" key="2">
    <source>
        <dbReference type="ARBA" id="ARBA00023125"/>
    </source>
</evidence>
<keyword evidence="4" id="KW-0804">Transcription</keyword>
<dbReference type="InterPro" id="IPR036388">
    <property type="entry name" value="WH-like_DNA-bd_sf"/>
</dbReference>
<reference evidence="8" key="1">
    <citation type="journal article" date="2018" name="Front. Microbiol.">
        <title>Genome-Based Analysis Reveals the Taxonomy and Diversity of the Family Idiomarinaceae.</title>
        <authorList>
            <person name="Liu Y."/>
            <person name="Lai Q."/>
            <person name="Shao Z."/>
        </authorList>
    </citation>
    <scope>NUCLEOTIDE SEQUENCE [LARGE SCALE GENOMIC DNA]</scope>
    <source>
        <strain evidence="8">R22</strain>
    </source>
</reference>
<dbReference type="GO" id="GO:0043201">
    <property type="term" value="P:response to L-leucine"/>
    <property type="evidence" value="ECO:0007669"/>
    <property type="project" value="TreeGrafter"/>
</dbReference>
<keyword evidence="1" id="KW-0805">Transcription regulation</keyword>
<name>A0A432YST6_9GAMM</name>
<feature type="domain" description="HTH asnC-type" evidence="6">
    <location>
        <begin position="1"/>
        <end position="64"/>
    </location>
</feature>
<evidence type="ECO:0000259" key="6">
    <source>
        <dbReference type="PROSITE" id="PS50956"/>
    </source>
</evidence>
<accession>A0A432YST6</accession>
<dbReference type="SMART" id="SM00344">
    <property type="entry name" value="HTH_ASNC"/>
    <property type="match status" value="1"/>
</dbReference>
<evidence type="ECO:0000313" key="7">
    <source>
        <dbReference type="EMBL" id="RUO64690.1"/>
    </source>
</evidence>
<dbReference type="OrthoDB" id="166264at2"/>
<dbReference type="GO" id="GO:0005829">
    <property type="term" value="C:cytosol"/>
    <property type="evidence" value="ECO:0007669"/>
    <property type="project" value="TreeGrafter"/>
</dbReference>
<dbReference type="SUPFAM" id="SSF46785">
    <property type="entry name" value="Winged helix' DNA-binding domain"/>
    <property type="match status" value="1"/>
</dbReference>
<evidence type="ECO:0000256" key="3">
    <source>
        <dbReference type="ARBA" id="ARBA00023159"/>
    </source>
</evidence>
<dbReference type="AlphaFoldDB" id="A0A432YST6"/>
<dbReference type="PANTHER" id="PTHR30154:SF0">
    <property type="entry name" value="LEUCINE-RESPONSIVE REGULATORY PROTEIN"/>
    <property type="match status" value="1"/>
</dbReference>
<dbReference type="InterPro" id="IPR011008">
    <property type="entry name" value="Dimeric_a/b-barrel"/>
</dbReference>
<evidence type="ECO:0000313" key="8">
    <source>
        <dbReference type="Proteomes" id="UP000288058"/>
    </source>
</evidence>
<keyword evidence="2" id="KW-0238">DNA-binding</keyword>
<dbReference type="PRINTS" id="PR00033">
    <property type="entry name" value="HTHASNC"/>
</dbReference>
<protein>
    <recommendedName>
        <fullName evidence="5">Leucine-responsive regulatory protein</fullName>
    </recommendedName>
</protein>
<dbReference type="Pfam" id="PF01037">
    <property type="entry name" value="AsnC_trans_reg"/>
    <property type="match status" value="1"/>
</dbReference>
<dbReference type="SUPFAM" id="SSF54909">
    <property type="entry name" value="Dimeric alpha+beta barrel"/>
    <property type="match status" value="1"/>
</dbReference>
<keyword evidence="3" id="KW-0010">Activator</keyword>
<dbReference type="InterPro" id="IPR036390">
    <property type="entry name" value="WH_DNA-bd_sf"/>
</dbReference>
<dbReference type="PANTHER" id="PTHR30154">
    <property type="entry name" value="LEUCINE-RESPONSIVE REGULATORY PROTEIN"/>
    <property type="match status" value="1"/>
</dbReference>
<evidence type="ECO:0000256" key="1">
    <source>
        <dbReference type="ARBA" id="ARBA00023015"/>
    </source>
</evidence>
<proteinExistence type="predicted"/>
<dbReference type="Pfam" id="PF13412">
    <property type="entry name" value="HTH_24"/>
    <property type="match status" value="1"/>
</dbReference>
<dbReference type="GO" id="GO:0006524">
    <property type="term" value="P:alanine catabolic process"/>
    <property type="evidence" value="ECO:0007669"/>
    <property type="project" value="TreeGrafter"/>
</dbReference>
<dbReference type="Gene3D" id="3.30.70.920">
    <property type="match status" value="1"/>
</dbReference>
<dbReference type="RefSeq" id="WP_126783106.1">
    <property type="nucleotide sequence ID" value="NZ_PIQC01000010.1"/>
</dbReference>
<dbReference type="PROSITE" id="PS50956">
    <property type="entry name" value="HTH_ASNC_2"/>
    <property type="match status" value="1"/>
</dbReference>
<comment type="caution">
    <text evidence="7">The sequence shown here is derived from an EMBL/GenBank/DDBJ whole genome shotgun (WGS) entry which is preliminary data.</text>
</comment>
<dbReference type="EMBL" id="PIQC01000010">
    <property type="protein sequence ID" value="RUO64690.1"/>
    <property type="molecule type" value="Genomic_DNA"/>
</dbReference>
<gene>
    <name evidence="7" type="ORF">CWI78_12365</name>
</gene>
<evidence type="ECO:0000256" key="5">
    <source>
        <dbReference type="ARBA" id="ARBA00039227"/>
    </source>
</evidence>
<dbReference type="GO" id="GO:0043565">
    <property type="term" value="F:sequence-specific DNA binding"/>
    <property type="evidence" value="ECO:0007669"/>
    <property type="project" value="InterPro"/>
</dbReference>
<organism evidence="7 8">
    <name type="scientific">Idiomarina ramblicola</name>
    <dbReference type="NCBI Taxonomy" id="263724"/>
    <lineage>
        <taxon>Bacteria</taxon>
        <taxon>Pseudomonadati</taxon>
        <taxon>Pseudomonadota</taxon>
        <taxon>Gammaproteobacteria</taxon>
        <taxon>Alteromonadales</taxon>
        <taxon>Idiomarinaceae</taxon>
        <taxon>Idiomarina</taxon>
    </lineage>
</organism>
<dbReference type="InterPro" id="IPR019887">
    <property type="entry name" value="Tscrpt_reg_AsnC/Lrp_C"/>
</dbReference>